<evidence type="ECO:0000313" key="2">
    <source>
        <dbReference type="EMBL" id="SNZ11131.1"/>
    </source>
</evidence>
<dbReference type="EMBL" id="OBEN01000001">
    <property type="protein sequence ID" value="SNZ11131.1"/>
    <property type="molecule type" value="Genomic_DNA"/>
</dbReference>
<name>A0A285NU04_9AQUI</name>
<evidence type="ECO:0000259" key="1">
    <source>
        <dbReference type="Pfam" id="PF08241"/>
    </source>
</evidence>
<dbReference type="Proteomes" id="UP000218627">
    <property type="component" value="Unassembled WGS sequence"/>
</dbReference>
<dbReference type="RefSeq" id="WP_096600082.1">
    <property type="nucleotide sequence ID" value="NZ_OBEN01000001.1"/>
</dbReference>
<keyword evidence="3" id="KW-1185">Reference proteome</keyword>
<dbReference type="Gene3D" id="3.40.50.150">
    <property type="entry name" value="Vaccinia Virus protein VP39"/>
    <property type="match status" value="1"/>
</dbReference>
<keyword evidence="2" id="KW-0808">Transferase</keyword>
<dbReference type="InterPro" id="IPR029063">
    <property type="entry name" value="SAM-dependent_MTases_sf"/>
</dbReference>
<proteinExistence type="predicted"/>
<sequence length="215" mass="24345">MWVFDEYAQAYDLWYEKPFGMSAYRLELECLRKLYQQSETSLEIGVGSGRFASALGVRYGVDTSKELLKMALKRGVKGVLGKAEDLPFKEGIFDGVLIVVSLCFFEDPVASLKEANRVLKAEGSLLLGLVLSESPWAEFYRDKAKKGHPIYSSAKFYTYSQIITFLENAGFGSDRVFTTLFEEPQDEKPIKTKEIREGFWKEGGFFCISSKKLSL</sequence>
<dbReference type="GO" id="GO:0008757">
    <property type="term" value="F:S-adenosylmethionine-dependent methyltransferase activity"/>
    <property type="evidence" value="ECO:0007669"/>
    <property type="project" value="InterPro"/>
</dbReference>
<dbReference type="InterPro" id="IPR050508">
    <property type="entry name" value="Methyltransf_Superfamily"/>
</dbReference>
<evidence type="ECO:0000313" key="3">
    <source>
        <dbReference type="Proteomes" id="UP000218627"/>
    </source>
</evidence>
<keyword evidence="2" id="KW-0830">Ubiquinone</keyword>
<protein>
    <submittedName>
        <fullName evidence="2">Ubiquinone/menaquinone biosynthesis C-methylase UbiE</fullName>
    </submittedName>
</protein>
<dbReference type="OrthoDB" id="9772751at2"/>
<dbReference type="AlphaFoldDB" id="A0A285NU04"/>
<dbReference type="PANTHER" id="PTHR42912:SF80">
    <property type="entry name" value="METHYLTRANSFERASE DOMAIN-CONTAINING PROTEIN"/>
    <property type="match status" value="1"/>
</dbReference>
<organism evidence="2 3">
    <name type="scientific">Hydrogenobacter hydrogenophilus</name>
    <dbReference type="NCBI Taxonomy" id="35835"/>
    <lineage>
        <taxon>Bacteria</taxon>
        <taxon>Pseudomonadati</taxon>
        <taxon>Aquificota</taxon>
        <taxon>Aquificia</taxon>
        <taxon>Aquificales</taxon>
        <taxon>Aquificaceae</taxon>
        <taxon>Hydrogenobacter</taxon>
    </lineage>
</organism>
<feature type="domain" description="Methyltransferase type 11" evidence="1">
    <location>
        <begin position="42"/>
        <end position="126"/>
    </location>
</feature>
<accession>A0A285NU04</accession>
<dbReference type="GO" id="GO:0032259">
    <property type="term" value="P:methylation"/>
    <property type="evidence" value="ECO:0007669"/>
    <property type="project" value="UniProtKB-KW"/>
</dbReference>
<reference evidence="3" key="1">
    <citation type="submission" date="2017-09" db="EMBL/GenBank/DDBJ databases">
        <authorList>
            <person name="Varghese N."/>
            <person name="Submissions S."/>
        </authorList>
    </citation>
    <scope>NUCLEOTIDE SEQUENCE [LARGE SCALE GENOMIC DNA]</scope>
    <source>
        <strain evidence="3">DSM 2913</strain>
    </source>
</reference>
<dbReference type="Pfam" id="PF08241">
    <property type="entry name" value="Methyltransf_11"/>
    <property type="match status" value="1"/>
</dbReference>
<dbReference type="PANTHER" id="PTHR42912">
    <property type="entry name" value="METHYLTRANSFERASE"/>
    <property type="match status" value="1"/>
</dbReference>
<gene>
    <name evidence="2" type="ORF">SAMN06265353_0147</name>
</gene>
<keyword evidence="2" id="KW-0489">Methyltransferase</keyword>
<dbReference type="CDD" id="cd02440">
    <property type="entry name" value="AdoMet_MTases"/>
    <property type="match status" value="1"/>
</dbReference>
<dbReference type="SUPFAM" id="SSF53335">
    <property type="entry name" value="S-adenosyl-L-methionine-dependent methyltransferases"/>
    <property type="match status" value="1"/>
</dbReference>
<dbReference type="InterPro" id="IPR013216">
    <property type="entry name" value="Methyltransf_11"/>
</dbReference>